<keyword evidence="2" id="KW-1185">Reference proteome</keyword>
<organism evidence="1 2">
    <name type="scientific">Stylosanthes scabra</name>
    <dbReference type="NCBI Taxonomy" id="79078"/>
    <lineage>
        <taxon>Eukaryota</taxon>
        <taxon>Viridiplantae</taxon>
        <taxon>Streptophyta</taxon>
        <taxon>Embryophyta</taxon>
        <taxon>Tracheophyta</taxon>
        <taxon>Spermatophyta</taxon>
        <taxon>Magnoliopsida</taxon>
        <taxon>eudicotyledons</taxon>
        <taxon>Gunneridae</taxon>
        <taxon>Pentapetalae</taxon>
        <taxon>rosids</taxon>
        <taxon>fabids</taxon>
        <taxon>Fabales</taxon>
        <taxon>Fabaceae</taxon>
        <taxon>Papilionoideae</taxon>
        <taxon>50 kb inversion clade</taxon>
        <taxon>dalbergioids sensu lato</taxon>
        <taxon>Dalbergieae</taxon>
        <taxon>Pterocarpus clade</taxon>
        <taxon>Stylosanthes</taxon>
    </lineage>
</organism>
<evidence type="ECO:0000313" key="2">
    <source>
        <dbReference type="Proteomes" id="UP001341840"/>
    </source>
</evidence>
<evidence type="ECO:0000313" key="1">
    <source>
        <dbReference type="EMBL" id="MED6174397.1"/>
    </source>
</evidence>
<dbReference type="Proteomes" id="UP001341840">
    <property type="component" value="Unassembled WGS sequence"/>
</dbReference>
<proteinExistence type="predicted"/>
<accession>A0ABU6VLC6</accession>
<protein>
    <submittedName>
        <fullName evidence="1">Uncharacterized protein</fullName>
    </submittedName>
</protein>
<reference evidence="1 2" key="1">
    <citation type="journal article" date="2023" name="Plants (Basel)">
        <title>Bridging the Gap: Combining Genomics and Transcriptomics Approaches to Understand Stylosanthes scabra, an Orphan Legume from the Brazilian Caatinga.</title>
        <authorList>
            <person name="Ferreira-Neto J.R.C."/>
            <person name="da Silva M.D."/>
            <person name="Binneck E."/>
            <person name="de Melo N.F."/>
            <person name="da Silva R.H."/>
            <person name="de Melo A.L.T.M."/>
            <person name="Pandolfi V."/>
            <person name="Bustamante F.O."/>
            <person name="Brasileiro-Vidal A.C."/>
            <person name="Benko-Iseppon A.M."/>
        </authorList>
    </citation>
    <scope>NUCLEOTIDE SEQUENCE [LARGE SCALE GENOMIC DNA]</scope>
    <source>
        <tissue evidence="1">Leaves</tissue>
    </source>
</reference>
<comment type="caution">
    <text evidence="1">The sequence shown here is derived from an EMBL/GenBank/DDBJ whole genome shotgun (WGS) entry which is preliminary data.</text>
</comment>
<dbReference type="EMBL" id="JASCZI010151774">
    <property type="protein sequence ID" value="MED6174397.1"/>
    <property type="molecule type" value="Genomic_DNA"/>
</dbReference>
<sequence length="192" mass="20445">MVGCETWVEDIESEVGKYVSMAVRRGFECDSEVDVATEKKRREWERLLKKGRRVVVVMSDESMSVAYIGSEGGVVSKAVSGWWGLGNEWRAGGHELGARVSRGVGKLPSMVGGLGFTCGTLVRHGCGRGHGGAHVGDGRVASQPLFGHSPNVARGEGGQAWLGHGHGLVHGTWACSRDVHGPRLTFGAMYGT</sequence>
<gene>
    <name evidence="1" type="ORF">PIB30_068639</name>
</gene>
<name>A0ABU6VLC6_9FABA</name>